<sequence>MKKTADALDIAARYFAYKLYVPGKAVTEPDSWQPLRTLGETAATVGRAVDRGWVALRDVGRGEAKERYAALTDQGRVLARRTLR</sequence>
<dbReference type="AlphaFoldDB" id="A0A512NSD9"/>
<keyword evidence="2" id="KW-1185">Reference proteome</keyword>
<dbReference type="EMBL" id="BKAJ01000267">
    <property type="protein sequence ID" value="GEP61878.1"/>
    <property type="molecule type" value="Genomic_DNA"/>
</dbReference>
<comment type="caution">
    <text evidence="1">The sequence shown here is derived from an EMBL/GenBank/DDBJ whole genome shotgun (WGS) entry which is preliminary data.</text>
</comment>
<evidence type="ECO:0008006" key="3">
    <source>
        <dbReference type="Google" id="ProtNLM"/>
    </source>
</evidence>
<reference evidence="1 2" key="1">
    <citation type="submission" date="2019-07" db="EMBL/GenBank/DDBJ databases">
        <title>Whole genome shotgun sequence of Reyranella soli NBRC 108950.</title>
        <authorList>
            <person name="Hosoyama A."/>
            <person name="Uohara A."/>
            <person name="Ohji S."/>
            <person name="Ichikawa N."/>
        </authorList>
    </citation>
    <scope>NUCLEOTIDE SEQUENCE [LARGE SCALE GENOMIC DNA]</scope>
    <source>
        <strain evidence="1 2">NBRC 108950</strain>
    </source>
</reference>
<name>A0A512NSD9_9HYPH</name>
<proteinExistence type="predicted"/>
<accession>A0A512NSD9</accession>
<evidence type="ECO:0000313" key="2">
    <source>
        <dbReference type="Proteomes" id="UP000321058"/>
    </source>
</evidence>
<gene>
    <name evidence="1" type="ORF">RSO01_90440</name>
</gene>
<evidence type="ECO:0000313" key="1">
    <source>
        <dbReference type="EMBL" id="GEP61878.1"/>
    </source>
</evidence>
<dbReference type="Proteomes" id="UP000321058">
    <property type="component" value="Unassembled WGS sequence"/>
</dbReference>
<protein>
    <recommendedName>
        <fullName evidence="3">MarR family transcriptional regulator</fullName>
    </recommendedName>
</protein>
<organism evidence="1 2">
    <name type="scientific">Reyranella soli</name>
    <dbReference type="NCBI Taxonomy" id="1230389"/>
    <lineage>
        <taxon>Bacteria</taxon>
        <taxon>Pseudomonadati</taxon>
        <taxon>Pseudomonadota</taxon>
        <taxon>Alphaproteobacteria</taxon>
        <taxon>Hyphomicrobiales</taxon>
        <taxon>Reyranellaceae</taxon>
        <taxon>Reyranella</taxon>
    </lineage>
</organism>